<dbReference type="AlphaFoldDB" id="D4KW20"/>
<dbReference type="KEGG" id="rix:RO1_08740"/>
<gene>
    <name evidence="2" type="ORF">RO1_08740</name>
</gene>
<dbReference type="EMBL" id="FP929050">
    <property type="protein sequence ID" value="CBL11560.1"/>
    <property type="molecule type" value="Genomic_DNA"/>
</dbReference>
<reference evidence="2 3" key="1">
    <citation type="submission" date="2010-03" db="EMBL/GenBank/DDBJ databases">
        <title>The genome sequence of Roseburia intestinalis XB6B4.</title>
        <authorList>
            <consortium name="metaHIT consortium -- http://www.metahit.eu/"/>
            <person name="Pajon A."/>
            <person name="Turner K."/>
            <person name="Parkhill J."/>
            <person name="Bernalier A."/>
        </authorList>
    </citation>
    <scope>NUCLEOTIDE SEQUENCE [LARGE SCALE GENOMIC DNA]</scope>
    <source>
        <strain evidence="2 3">XB6B4</strain>
    </source>
</reference>
<feature type="compositionally biased region" description="Basic residues" evidence="1">
    <location>
        <begin position="1"/>
        <end position="10"/>
    </location>
</feature>
<sequence length="39" mass="4447">MLTKDRKGKQKQATANEGKQQQTKASCSKLKIKGEKLWQ</sequence>
<dbReference type="HOGENOM" id="CLU_3316325_0_0_9"/>
<accession>D4KW20</accession>
<protein>
    <submittedName>
        <fullName evidence="2">Uncharacterized protein</fullName>
    </submittedName>
</protein>
<evidence type="ECO:0000256" key="1">
    <source>
        <dbReference type="SAM" id="MobiDB-lite"/>
    </source>
</evidence>
<proteinExistence type="predicted"/>
<feature type="compositionally biased region" description="Polar residues" evidence="1">
    <location>
        <begin position="11"/>
        <end position="26"/>
    </location>
</feature>
<organism evidence="2 3">
    <name type="scientific">Roseburia intestinalis XB6B4</name>
    <dbReference type="NCBI Taxonomy" id="718255"/>
    <lineage>
        <taxon>Bacteria</taxon>
        <taxon>Bacillati</taxon>
        <taxon>Bacillota</taxon>
        <taxon>Clostridia</taxon>
        <taxon>Lachnospirales</taxon>
        <taxon>Lachnospiraceae</taxon>
        <taxon>Roseburia</taxon>
    </lineage>
</organism>
<reference evidence="2 3" key="2">
    <citation type="submission" date="2010-03" db="EMBL/GenBank/DDBJ databases">
        <authorList>
            <person name="Pajon A."/>
        </authorList>
    </citation>
    <scope>NUCLEOTIDE SEQUENCE [LARGE SCALE GENOMIC DNA]</scope>
    <source>
        <strain evidence="2 3">XB6B4</strain>
    </source>
</reference>
<name>D4KW20_9FIRM</name>
<evidence type="ECO:0000313" key="3">
    <source>
        <dbReference type="Proteomes" id="UP000008953"/>
    </source>
</evidence>
<evidence type="ECO:0000313" key="2">
    <source>
        <dbReference type="EMBL" id="CBL11560.1"/>
    </source>
</evidence>
<feature type="region of interest" description="Disordered" evidence="1">
    <location>
        <begin position="1"/>
        <end position="39"/>
    </location>
</feature>
<dbReference type="Proteomes" id="UP000008953">
    <property type="component" value="Chromosome"/>
</dbReference>